<dbReference type="EMBL" id="SLXM01000001">
    <property type="protein sequence ID" value="TCP27933.1"/>
    <property type="molecule type" value="Genomic_DNA"/>
</dbReference>
<name>A0A4R2NZZ4_9FLAO</name>
<evidence type="ECO:0000256" key="1">
    <source>
        <dbReference type="SAM" id="MobiDB-lite"/>
    </source>
</evidence>
<feature type="compositionally biased region" description="Gly residues" evidence="1">
    <location>
        <begin position="32"/>
        <end position="52"/>
    </location>
</feature>
<accession>A0A4R2NZZ4</accession>
<keyword evidence="3" id="KW-1185">Reference proteome</keyword>
<feature type="region of interest" description="Disordered" evidence="1">
    <location>
        <begin position="32"/>
        <end position="65"/>
    </location>
</feature>
<sequence length="65" mass="6266">MLENLKQFAITKEQQTTVFGGELCCGKTGGGSGGGQGGNGITGGGSGGGQGGDLTDNCDPNVEVC</sequence>
<dbReference type="RefSeq" id="WP_132791347.1">
    <property type="nucleotide sequence ID" value="NZ_SLXM01000001.1"/>
</dbReference>
<proteinExistence type="predicted"/>
<protein>
    <submittedName>
        <fullName evidence="2">Uncharacterized protein</fullName>
    </submittedName>
</protein>
<evidence type="ECO:0000313" key="2">
    <source>
        <dbReference type="EMBL" id="TCP27933.1"/>
    </source>
</evidence>
<reference evidence="2 3" key="1">
    <citation type="submission" date="2019-03" db="EMBL/GenBank/DDBJ databases">
        <title>Genomic Encyclopedia of Type Strains, Phase IV (KMG-IV): sequencing the most valuable type-strain genomes for metagenomic binning, comparative biology and taxonomic classification.</title>
        <authorList>
            <person name="Goeker M."/>
        </authorList>
    </citation>
    <scope>NUCLEOTIDE SEQUENCE [LARGE SCALE GENOMIC DNA]</scope>
    <source>
        <strain evidence="2 3">DSM 14836</strain>
    </source>
</reference>
<evidence type="ECO:0000313" key="3">
    <source>
        <dbReference type="Proteomes" id="UP000294564"/>
    </source>
</evidence>
<comment type="caution">
    <text evidence="2">The sequence shown here is derived from an EMBL/GenBank/DDBJ whole genome shotgun (WGS) entry which is preliminary data.</text>
</comment>
<organism evidence="2 3">
    <name type="scientific">Tenacibaculum skagerrakense</name>
    <dbReference type="NCBI Taxonomy" id="186571"/>
    <lineage>
        <taxon>Bacteria</taxon>
        <taxon>Pseudomonadati</taxon>
        <taxon>Bacteroidota</taxon>
        <taxon>Flavobacteriia</taxon>
        <taxon>Flavobacteriales</taxon>
        <taxon>Flavobacteriaceae</taxon>
        <taxon>Tenacibaculum</taxon>
    </lineage>
</organism>
<gene>
    <name evidence="2" type="ORF">EV195_10192</name>
</gene>
<dbReference type="AlphaFoldDB" id="A0A4R2NZZ4"/>
<dbReference type="Proteomes" id="UP000294564">
    <property type="component" value="Unassembled WGS sequence"/>
</dbReference>